<gene>
    <name evidence="2" type="ORF">PIB30_002694</name>
</gene>
<name>A0ABU6R238_9FABA</name>
<dbReference type="EMBL" id="JASCZI010030213">
    <property type="protein sequence ID" value="MED6118441.1"/>
    <property type="molecule type" value="Genomic_DNA"/>
</dbReference>
<feature type="compositionally biased region" description="Basic and acidic residues" evidence="1">
    <location>
        <begin position="22"/>
        <end position="36"/>
    </location>
</feature>
<dbReference type="Proteomes" id="UP001341840">
    <property type="component" value="Unassembled WGS sequence"/>
</dbReference>
<reference evidence="2 3" key="1">
    <citation type="journal article" date="2023" name="Plants (Basel)">
        <title>Bridging the Gap: Combining Genomics and Transcriptomics Approaches to Understand Stylosanthes scabra, an Orphan Legume from the Brazilian Caatinga.</title>
        <authorList>
            <person name="Ferreira-Neto J.R.C."/>
            <person name="da Silva M.D."/>
            <person name="Binneck E."/>
            <person name="de Melo N.F."/>
            <person name="da Silva R.H."/>
            <person name="de Melo A.L.T.M."/>
            <person name="Pandolfi V."/>
            <person name="Bustamante F.O."/>
            <person name="Brasileiro-Vidal A.C."/>
            <person name="Benko-Iseppon A.M."/>
        </authorList>
    </citation>
    <scope>NUCLEOTIDE SEQUENCE [LARGE SCALE GENOMIC DNA]</scope>
    <source>
        <tissue evidence="2">Leaves</tissue>
    </source>
</reference>
<evidence type="ECO:0000313" key="2">
    <source>
        <dbReference type="EMBL" id="MED6118441.1"/>
    </source>
</evidence>
<keyword evidence="3" id="KW-1185">Reference proteome</keyword>
<evidence type="ECO:0000256" key="1">
    <source>
        <dbReference type="SAM" id="MobiDB-lite"/>
    </source>
</evidence>
<organism evidence="2 3">
    <name type="scientific">Stylosanthes scabra</name>
    <dbReference type="NCBI Taxonomy" id="79078"/>
    <lineage>
        <taxon>Eukaryota</taxon>
        <taxon>Viridiplantae</taxon>
        <taxon>Streptophyta</taxon>
        <taxon>Embryophyta</taxon>
        <taxon>Tracheophyta</taxon>
        <taxon>Spermatophyta</taxon>
        <taxon>Magnoliopsida</taxon>
        <taxon>eudicotyledons</taxon>
        <taxon>Gunneridae</taxon>
        <taxon>Pentapetalae</taxon>
        <taxon>rosids</taxon>
        <taxon>fabids</taxon>
        <taxon>Fabales</taxon>
        <taxon>Fabaceae</taxon>
        <taxon>Papilionoideae</taxon>
        <taxon>50 kb inversion clade</taxon>
        <taxon>dalbergioids sensu lato</taxon>
        <taxon>Dalbergieae</taxon>
        <taxon>Pterocarpus clade</taxon>
        <taxon>Stylosanthes</taxon>
    </lineage>
</organism>
<comment type="caution">
    <text evidence="2">The sequence shown here is derived from an EMBL/GenBank/DDBJ whole genome shotgun (WGS) entry which is preliminary data.</text>
</comment>
<sequence>MVTAPAKGNVVAAVADDIRGRGSELREKHELQRREEEEGSAAAATPSGYRFSAVIPPFMLMVEVSPMETPRWSSTDCGEGEGRFELREREYIVGVLHAAANHRRNVSESLRSNLAYSVVKHYFVHVDDTVPQKGSFKFQAQT</sequence>
<feature type="region of interest" description="Disordered" evidence="1">
    <location>
        <begin position="22"/>
        <end position="46"/>
    </location>
</feature>
<protein>
    <submittedName>
        <fullName evidence="2">Uncharacterized protein</fullName>
    </submittedName>
</protein>
<proteinExistence type="predicted"/>
<evidence type="ECO:0000313" key="3">
    <source>
        <dbReference type="Proteomes" id="UP001341840"/>
    </source>
</evidence>
<accession>A0ABU6R238</accession>